<sequence>MKKVELYLIRHGQTYINKYNRMQGWSDSPLTASGKSDAHNAGIYLRDTQFQAVYSSDTMRAIKTAKIIMDESNFPTPERRTSKYLREHFYGYFEGDDSYRTWFVVGNPYGYKTLEDIAADRSLDVAKDLMHQTDPYHDAENAEQFWTRVNKNLSSIC</sequence>
<comment type="caution">
    <text evidence="4">The sequence shown here is derived from an EMBL/GenBank/DDBJ whole genome shotgun (WGS) entry which is preliminary data.</text>
</comment>
<dbReference type="GO" id="GO:0043456">
    <property type="term" value="P:regulation of pentose-phosphate shunt"/>
    <property type="evidence" value="ECO:0007669"/>
    <property type="project" value="TreeGrafter"/>
</dbReference>
<gene>
    <name evidence="4" type="ORF">PGA78_15100</name>
</gene>
<dbReference type="InterPro" id="IPR013078">
    <property type="entry name" value="His_Pase_superF_clade-1"/>
</dbReference>
<proteinExistence type="predicted"/>
<feature type="binding site" evidence="3">
    <location>
        <begin position="87"/>
        <end position="90"/>
    </location>
    <ligand>
        <name>substrate</name>
    </ligand>
</feature>
<dbReference type="EMBL" id="JAQLSF010000002">
    <property type="protein sequence ID" value="MDB1566055.1"/>
    <property type="molecule type" value="Genomic_DNA"/>
</dbReference>
<dbReference type="Gene3D" id="3.40.50.1240">
    <property type="entry name" value="Phosphoglycerate mutase-like"/>
    <property type="match status" value="1"/>
</dbReference>
<feature type="active site" description="Tele-phosphohistidine intermediate" evidence="2">
    <location>
        <position position="11"/>
    </location>
</feature>
<evidence type="ECO:0000256" key="3">
    <source>
        <dbReference type="PIRSR" id="PIRSR613078-2"/>
    </source>
</evidence>
<accession>A0AAW6A7E5</accession>
<feature type="binding site" evidence="3">
    <location>
        <position position="60"/>
    </location>
    <ligand>
        <name>substrate</name>
    </ligand>
</feature>
<reference evidence="4 5" key="1">
    <citation type="submission" date="2023-01" db="EMBL/GenBank/DDBJ databases">
        <title>Complete genome sequence of Lacticaseibacillus paracasei SRCM217440 isolated from Makgeolli.</title>
        <authorList>
            <person name="Yang H.-G."/>
            <person name="Jeong S.-J."/>
            <person name="Ha G.-S."/>
            <person name="Yang H.-J."/>
            <person name="Jeong D.-Y."/>
        </authorList>
    </citation>
    <scope>NUCLEOTIDE SEQUENCE [LARGE SCALE GENOMIC DNA]</scope>
    <source>
        <strain evidence="4 5">SRCM217440</strain>
    </source>
</reference>
<dbReference type="RefSeq" id="WP_272029360.1">
    <property type="nucleotide sequence ID" value="NZ_JAQLSF010000002.1"/>
</dbReference>
<dbReference type="Proteomes" id="UP001212327">
    <property type="component" value="Unassembled WGS sequence"/>
</dbReference>
<evidence type="ECO:0000313" key="4">
    <source>
        <dbReference type="EMBL" id="MDB1566055.1"/>
    </source>
</evidence>
<keyword evidence="1" id="KW-0378">Hydrolase</keyword>
<evidence type="ECO:0000256" key="1">
    <source>
        <dbReference type="ARBA" id="ARBA00022801"/>
    </source>
</evidence>
<dbReference type="AlphaFoldDB" id="A0AAW6A7E5"/>
<dbReference type="Pfam" id="PF00300">
    <property type="entry name" value="His_Phos_1"/>
    <property type="match status" value="1"/>
</dbReference>
<name>A0AAW6A7E5_LACPA</name>
<dbReference type="GO" id="GO:0004331">
    <property type="term" value="F:fructose-2,6-bisphosphate 2-phosphatase activity"/>
    <property type="evidence" value="ECO:0007669"/>
    <property type="project" value="TreeGrafter"/>
</dbReference>
<dbReference type="InterPro" id="IPR029033">
    <property type="entry name" value="His_PPase_superfam"/>
</dbReference>
<dbReference type="SUPFAM" id="SSF53254">
    <property type="entry name" value="Phosphoglycerate mutase-like"/>
    <property type="match status" value="1"/>
</dbReference>
<dbReference type="GO" id="GO:0045820">
    <property type="term" value="P:negative regulation of glycolytic process"/>
    <property type="evidence" value="ECO:0007669"/>
    <property type="project" value="TreeGrafter"/>
</dbReference>
<dbReference type="InterPro" id="IPR051695">
    <property type="entry name" value="Phosphoglycerate_Mutase"/>
</dbReference>
<protein>
    <submittedName>
        <fullName evidence="4">Phosphoglycerate mutase family protein</fullName>
    </submittedName>
</protein>
<dbReference type="PANTHER" id="PTHR46517:SF1">
    <property type="entry name" value="FRUCTOSE-2,6-BISPHOSPHATASE TIGAR"/>
    <property type="match status" value="1"/>
</dbReference>
<evidence type="ECO:0000256" key="2">
    <source>
        <dbReference type="PIRSR" id="PIRSR613078-1"/>
    </source>
</evidence>
<dbReference type="GO" id="GO:0005829">
    <property type="term" value="C:cytosol"/>
    <property type="evidence" value="ECO:0007669"/>
    <property type="project" value="TreeGrafter"/>
</dbReference>
<dbReference type="PANTHER" id="PTHR46517">
    <property type="entry name" value="FRUCTOSE-2,6-BISPHOSPHATASE TIGAR"/>
    <property type="match status" value="1"/>
</dbReference>
<feature type="active site" description="Proton donor/acceptor" evidence="2">
    <location>
        <position position="87"/>
    </location>
</feature>
<evidence type="ECO:0000313" key="5">
    <source>
        <dbReference type="Proteomes" id="UP001212327"/>
    </source>
</evidence>
<dbReference type="CDD" id="cd07067">
    <property type="entry name" value="HP_PGM_like"/>
    <property type="match status" value="1"/>
</dbReference>
<organism evidence="4 5">
    <name type="scientific">Lacticaseibacillus paracasei</name>
    <name type="common">Lactobacillus paracasei</name>
    <dbReference type="NCBI Taxonomy" id="1597"/>
    <lineage>
        <taxon>Bacteria</taxon>
        <taxon>Bacillati</taxon>
        <taxon>Bacillota</taxon>
        <taxon>Bacilli</taxon>
        <taxon>Lactobacillales</taxon>
        <taxon>Lactobacillaceae</taxon>
        <taxon>Lacticaseibacillus</taxon>
    </lineage>
</organism>
<feature type="binding site" evidence="3">
    <location>
        <begin position="10"/>
        <end position="17"/>
    </location>
    <ligand>
        <name>substrate</name>
    </ligand>
</feature>
<dbReference type="SMART" id="SM00855">
    <property type="entry name" value="PGAM"/>
    <property type="match status" value="1"/>
</dbReference>